<feature type="transmembrane region" description="Helical" evidence="6">
    <location>
        <begin position="173"/>
        <end position="193"/>
    </location>
</feature>
<dbReference type="GO" id="GO:0140326">
    <property type="term" value="F:ATPase-coupled intramembrane lipid transporter activity"/>
    <property type="evidence" value="ECO:0007669"/>
    <property type="project" value="TreeGrafter"/>
</dbReference>
<dbReference type="GeneTree" id="ENSGT00940000160463"/>
<keyword evidence="2 6" id="KW-0812">Transmembrane</keyword>
<dbReference type="SUPFAM" id="SSF81660">
    <property type="entry name" value="Metal cation-transporting ATPase, ATP-binding domain N"/>
    <property type="match status" value="1"/>
</dbReference>
<dbReference type="GO" id="GO:0005886">
    <property type="term" value="C:plasma membrane"/>
    <property type="evidence" value="ECO:0007669"/>
    <property type="project" value="TreeGrafter"/>
</dbReference>
<reference evidence="7" key="1">
    <citation type="submission" date="2025-08" db="UniProtKB">
        <authorList>
            <consortium name="Ensembl"/>
        </authorList>
    </citation>
    <scope>IDENTIFICATION</scope>
</reference>
<dbReference type="PRINTS" id="PR00119">
    <property type="entry name" value="CATATPASE"/>
</dbReference>
<dbReference type="InterPro" id="IPR036412">
    <property type="entry name" value="HAD-like_sf"/>
</dbReference>
<evidence type="ECO:0000256" key="2">
    <source>
        <dbReference type="ARBA" id="ARBA00022692"/>
    </source>
</evidence>
<dbReference type="GO" id="GO:0007030">
    <property type="term" value="P:Golgi organization"/>
    <property type="evidence" value="ECO:0007669"/>
    <property type="project" value="TreeGrafter"/>
</dbReference>
<dbReference type="Pfam" id="PF13246">
    <property type="entry name" value="Cation_ATPase"/>
    <property type="match status" value="1"/>
</dbReference>
<evidence type="ECO:0000256" key="6">
    <source>
        <dbReference type="SAM" id="Phobius"/>
    </source>
</evidence>
<evidence type="ECO:0000313" key="7">
    <source>
        <dbReference type="Ensembl" id="ENSCPRP00005012697.1"/>
    </source>
</evidence>
<dbReference type="Ensembl" id="ENSCPRT00005014941.1">
    <property type="protein sequence ID" value="ENSCPRP00005012697.1"/>
    <property type="gene ID" value="ENSCPRG00005009010.1"/>
</dbReference>
<keyword evidence="4 6" id="KW-0472">Membrane</keyword>
<name>A0A7M4ER09_CROPO</name>
<sequence>MSSSEPSSLCYVETARCCGRPDWEGVRDTVAFSFGSLTGGILDLISEASRTRRSSAGRKVTCEEPNSRMHSFIGMLEWKGEKYSLDSEKILLRGCRIRNTEICYGLVIYAGENLQQAPFPVSTISHPVSPLQVFLVLMIASFFLAVACGIWAENLRTKRAGEICSSFLCASGRSLVSMAKIIFLFCCVSPFWIPRLEFIYLVNSFFIDWDVEMYYPAKDTPAKARSTSLNDQLGQIEYIFSDKTGTLTQNIMTFKKCCINGIIYGNLHQKRVSLNLNEADFVLMACLCTAGYWVLELVKKLSVYQAASPDEEALVMAARNLGYVFLSRTQDTITVSELGVKRTYQVLAMLDFNSVRKRMSILVRDPDGKIRLYSKGADMVILTRLHENGANEKITEKALDSFAEETLRTLCLASKEVKEKDYTEWSKKHHKASIMLENRAQELDKVYEEIEKDLKLLGATAIEDKLQDGVPETIQLLKKGNIKVWVLTGDKQGTVYVAQGLSSILRSSPVPLLSLKDKILCTGEVVKKKKENFWKRMLCCKVEVQQEQESLLEKAFMNLATSCQAVICCRVTPKQKSLIVQLVKKHKNAITLAIGDGANDVNMIKSEA</sequence>
<dbReference type="InterPro" id="IPR018303">
    <property type="entry name" value="ATPase_P-typ_P_site"/>
</dbReference>
<dbReference type="GO" id="GO:0005524">
    <property type="term" value="F:ATP binding"/>
    <property type="evidence" value="ECO:0007669"/>
    <property type="project" value="UniProtKB-KW"/>
</dbReference>
<evidence type="ECO:0000256" key="1">
    <source>
        <dbReference type="ARBA" id="ARBA00004370"/>
    </source>
</evidence>
<evidence type="ECO:0000256" key="3">
    <source>
        <dbReference type="ARBA" id="ARBA00022989"/>
    </source>
</evidence>
<dbReference type="Proteomes" id="UP000594220">
    <property type="component" value="Unplaced"/>
</dbReference>
<dbReference type="AlphaFoldDB" id="A0A7M4ER09"/>
<feature type="transmembrane region" description="Helical" evidence="6">
    <location>
        <begin position="131"/>
        <end position="152"/>
    </location>
</feature>
<dbReference type="InterPro" id="IPR044492">
    <property type="entry name" value="P_typ_ATPase_HD_dom"/>
</dbReference>
<keyword evidence="5" id="KW-0175">Coiled coil</keyword>
<keyword evidence="8" id="KW-1185">Reference proteome</keyword>
<feature type="coiled-coil region" evidence="5">
    <location>
        <begin position="433"/>
        <end position="460"/>
    </location>
</feature>
<evidence type="ECO:0000313" key="8">
    <source>
        <dbReference type="Proteomes" id="UP000594220"/>
    </source>
</evidence>
<keyword evidence="3 6" id="KW-1133">Transmembrane helix</keyword>
<dbReference type="PANTHER" id="PTHR24092">
    <property type="entry name" value="PROBABLE PHOSPHOLIPID-TRANSPORTING ATPASE"/>
    <property type="match status" value="1"/>
</dbReference>
<organism evidence="7 8">
    <name type="scientific">Crocodylus porosus</name>
    <name type="common">Saltwater crocodile</name>
    <name type="synonym">Estuarine crocodile</name>
    <dbReference type="NCBI Taxonomy" id="8502"/>
    <lineage>
        <taxon>Eukaryota</taxon>
        <taxon>Metazoa</taxon>
        <taxon>Chordata</taxon>
        <taxon>Craniata</taxon>
        <taxon>Vertebrata</taxon>
        <taxon>Euteleostomi</taxon>
        <taxon>Archelosauria</taxon>
        <taxon>Archosauria</taxon>
        <taxon>Crocodylia</taxon>
        <taxon>Longirostres</taxon>
        <taxon>Crocodylidae</taxon>
        <taxon>Crocodylus</taxon>
    </lineage>
</organism>
<dbReference type="SFLD" id="SFLDF00027">
    <property type="entry name" value="p-type_atpase"/>
    <property type="match status" value="1"/>
</dbReference>
<dbReference type="SUPFAM" id="SSF56784">
    <property type="entry name" value="HAD-like"/>
    <property type="match status" value="1"/>
</dbReference>
<dbReference type="InterPro" id="IPR023299">
    <property type="entry name" value="ATPase_P-typ_cyto_dom_N"/>
</dbReference>
<dbReference type="SFLD" id="SFLDG00002">
    <property type="entry name" value="C1.7:_P-type_atpase_like"/>
    <property type="match status" value="1"/>
</dbReference>
<dbReference type="GO" id="GO:0045332">
    <property type="term" value="P:phospholipid translocation"/>
    <property type="evidence" value="ECO:0007669"/>
    <property type="project" value="TreeGrafter"/>
</dbReference>
<gene>
    <name evidence="7" type="primary">ATP8B3</name>
</gene>
<comment type="subcellular location">
    <subcellularLocation>
        <location evidence="1">Membrane</location>
    </subcellularLocation>
</comment>
<evidence type="ECO:0000256" key="4">
    <source>
        <dbReference type="ARBA" id="ARBA00023136"/>
    </source>
</evidence>
<proteinExistence type="predicted"/>
<accession>A0A7M4ER09</accession>
<dbReference type="Gene3D" id="3.40.50.1000">
    <property type="entry name" value="HAD superfamily/HAD-like"/>
    <property type="match status" value="1"/>
</dbReference>
<dbReference type="InterPro" id="IPR023214">
    <property type="entry name" value="HAD_sf"/>
</dbReference>
<evidence type="ECO:0000256" key="5">
    <source>
        <dbReference type="SAM" id="Coils"/>
    </source>
</evidence>
<protein>
    <submittedName>
        <fullName evidence="7">ATPase phospholipid transporting 8B3</fullName>
    </submittedName>
</protein>
<dbReference type="Gene3D" id="3.40.1110.10">
    <property type="entry name" value="Calcium-transporting ATPase, cytoplasmic domain N"/>
    <property type="match status" value="1"/>
</dbReference>
<dbReference type="PROSITE" id="PS00154">
    <property type="entry name" value="ATPASE_E1_E2"/>
    <property type="match status" value="1"/>
</dbReference>
<reference evidence="7" key="2">
    <citation type="submission" date="2025-09" db="UniProtKB">
        <authorList>
            <consortium name="Ensembl"/>
        </authorList>
    </citation>
    <scope>IDENTIFICATION</scope>
</reference>
<dbReference type="GO" id="GO:0005802">
    <property type="term" value="C:trans-Golgi network"/>
    <property type="evidence" value="ECO:0007669"/>
    <property type="project" value="TreeGrafter"/>
</dbReference>
<dbReference type="PANTHER" id="PTHR24092:SF78">
    <property type="entry name" value="PHOSPHOLIPID-TRANSPORTING ATPASE IK"/>
    <property type="match status" value="1"/>
</dbReference>
<dbReference type="SFLD" id="SFLDS00003">
    <property type="entry name" value="Haloacid_Dehalogenase"/>
    <property type="match status" value="1"/>
</dbReference>